<feature type="domain" description="BZIP" evidence="8">
    <location>
        <begin position="203"/>
        <end position="218"/>
    </location>
</feature>
<dbReference type="Gene3D" id="1.10.880.10">
    <property type="entry name" value="Transcription factor, Skn-1-like, DNA-binding domain"/>
    <property type="match status" value="1"/>
</dbReference>
<evidence type="ECO:0000256" key="1">
    <source>
        <dbReference type="ARBA" id="ARBA00023015"/>
    </source>
</evidence>
<keyword evidence="7" id="KW-1133">Transmembrane helix</keyword>
<proteinExistence type="predicted"/>
<keyword evidence="1" id="KW-0805">Transcription regulation</keyword>
<dbReference type="InterPro" id="IPR047167">
    <property type="entry name" value="NFE2-like"/>
</dbReference>
<evidence type="ECO:0000256" key="2">
    <source>
        <dbReference type="ARBA" id="ARBA00023125"/>
    </source>
</evidence>
<dbReference type="GO" id="GO:0000981">
    <property type="term" value="F:DNA-binding transcription factor activity, RNA polymerase II-specific"/>
    <property type="evidence" value="ECO:0007669"/>
    <property type="project" value="TreeGrafter"/>
</dbReference>
<dbReference type="PANTHER" id="PTHR24411:SF55">
    <property type="entry name" value="SEGMENTATION PROTEIN CAP'N'COLLAR"/>
    <property type="match status" value="1"/>
</dbReference>
<dbReference type="GO" id="GO:0005634">
    <property type="term" value="C:nucleus"/>
    <property type="evidence" value="ECO:0007669"/>
    <property type="project" value="TreeGrafter"/>
</dbReference>
<dbReference type="PANTHER" id="PTHR24411">
    <property type="entry name" value="NUCLEAR FACTOR ERYTHROID 2-RELATED FACTOR"/>
    <property type="match status" value="1"/>
</dbReference>
<keyword evidence="5" id="KW-0539">Nucleus</keyword>
<accession>A0A0N4W8J4</accession>
<keyword evidence="2" id="KW-0238">DNA-binding</keyword>
<dbReference type="WBParaSite" id="HPLM_0000653301-mRNA-1">
    <property type="protein sequence ID" value="HPLM_0000653301-mRNA-1"/>
    <property type="gene ID" value="HPLM_0000653301"/>
</dbReference>
<keyword evidence="4" id="KW-0804">Transcription</keyword>
<evidence type="ECO:0000256" key="6">
    <source>
        <dbReference type="SAM" id="MobiDB-lite"/>
    </source>
</evidence>
<feature type="transmembrane region" description="Helical" evidence="7">
    <location>
        <begin position="108"/>
        <end position="129"/>
    </location>
</feature>
<reference evidence="9" key="1">
    <citation type="submission" date="2016-04" db="UniProtKB">
        <authorList>
            <consortium name="WormBaseParasite"/>
        </authorList>
    </citation>
    <scope>IDENTIFICATION</scope>
</reference>
<dbReference type="PROSITE" id="PS00036">
    <property type="entry name" value="BZIP_BASIC"/>
    <property type="match status" value="1"/>
</dbReference>
<protein>
    <submittedName>
        <fullName evidence="9">BZIP domain-containing protein</fullName>
    </submittedName>
</protein>
<evidence type="ECO:0000256" key="7">
    <source>
        <dbReference type="SAM" id="Phobius"/>
    </source>
</evidence>
<keyword evidence="7" id="KW-0812">Transmembrane</keyword>
<dbReference type="GO" id="GO:0000978">
    <property type="term" value="F:RNA polymerase II cis-regulatory region sequence-specific DNA binding"/>
    <property type="evidence" value="ECO:0007669"/>
    <property type="project" value="InterPro"/>
</dbReference>
<evidence type="ECO:0000256" key="3">
    <source>
        <dbReference type="ARBA" id="ARBA00023159"/>
    </source>
</evidence>
<evidence type="ECO:0000256" key="4">
    <source>
        <dbReference type="ARBA" id="ARBA00023163"/>
    </source>
</evidence>
<dbReference type="AlphaFoldDB" id="A0A0N4W8J4"/>
<keyword evidence="7" id="KW-0472">Membrane</keyword>
<organism evidence="9">
    <name type="scientific">Haemonchus placei</name>
    <name type="common">Barber's pole worm</name>
    <dbReference type="NCBI Taxonomy" id="6290"/>
    <lineage>
        <taxon>Eukaryota</taxon>
        <taxon>Metazoa</taxon>
        <taxon>Ecdysozoa</taxon>
        <taxon>Nematoda</taxon>
        <taxon>Chromadorea</taxon>
        <taxon>Rhabditida</taxon>
        <taxon>Rhabditina</taxon>
        <taxon>Rhabditomorpha</taxon>
        <taxon>Strongyloidea</taxon>
        <taxon>Trichostrongylidae</taxon>
        <taxon>Haemonchus</taxon>
    </lineage>
</organism>
<sequence>LYPSEFHFSYFFFDLELIDVLWRNDIAAEKGARQLQPADQYELDLQLLTEKSIHAVSSEDLAELLEDVSKEGGQLDRLTCVNNVSLSEGIVFTAQNSWMLIHTIDGHIWWYSFFVWCTLLIPLVLNIPFASRSNGDNAITATAGLPSVPRRRGRQSKDEQLAAANRLPLSAREISEMTLGELHKVLKNESLTEHQKQLIRKIRRRGKNKVAARTCRERRGERQRSTNAVETSWNVPVSAVLSLDQLVPTL</sequence>
<dbReference type="SUPFAM" id="SSF47454">
    <property type="entry name" value="A DNA-binding domain in eukaryotic transcription factors"/>
    <property type="match status" value="1"/>
</dbReference>
<dbReference type="InterPro" id="IPR008917">
    <property type="entry name" value="TF_DNA-bd_sf"/>
</dbReference>
<dbReference type="Pfam" id="PF03131">
    <property type="entry name" value="bZIP_Maf"/>
    <property type="match status" value="1"/>
</dbReference>
<evidence type="ECO:0000256" key="5">
    <source>
        <dbReference type="ARBA" id="ARBA00023242"/>
    </source>
</evidence>
<evidence type="ECO:0000259" key="8">
    <source>
        <dbReference type="PROSITE" id="PS00036"/>
    </source>
</evidence>
<dbReference type="InterPro" id="IPR004827">
    <property type="entry name" value="bZIP"/>
</dbReference>
<keyword evidence="3" id="KW-0010">Activator</keyword>
<name>A0A0N4W8J4_HAEPC</name>
<dbReference type="InterPro" id="IPR004826">
    <property type="entry name" value="bZIP_Maf"/>
</dbReference>
<feature type="region of interest" description="Disordered" evidence="6">
    <location>
        <begin position="140"/>
        <end position="159"/>
    </location>
</feature>
<evidence type="ECO:0000313" key="9">
    <source>
        <dbReference type="WBParaSite" id="HPLM_0000653301-mRNA-1"/>
    </source>
</evidence>